<sequence length="66" mass="7396">MVSWLHEAAMWLIYALAAGMMLTTITVAILAGLVLRLAAEFLRELGDDRREGEPWQAEDSSTIEFN</sequence>
<keyword evidence="1" id="KW-0812">Transmembrane</keyword>
<reference evidence="2" key="1">
    <citation type="submission" date="2020-02" db="EMBL/GenBank/DDBJ databases">
        <authorList>
            <person name="Meier V. D."/>
        </authorList>
    </citation>
    <scope>NUCLEOTIDE SEQUENCE</scope>
    <source>
        <strain evidence="2">AVDCRST_MAG37</strain>
    </source>
</reference>
<keyword evidence="1" id="KW-1133">Transmembrane helix</keyword>
<dbReference type="EMBL" id="CADCVD010000061">
    <property type="protein sequence ID" value="CAA9441602.1"/>
    <property type="molecule type" value="Genomic_DNA"/>
</dbReference>
<dbReference type="AlphaFoldDB" id="A0A6J4QGW8"/>
<feature type="transmembrane region" description="Helical" evidence="1">
    <location>
        <begin position="12"/>
        <end position="35"/>
    </location>
</feature>
<protein>
    <submittedName>
        <fullName evidence="2">Uncharacterized protein</fullName>
    </submittedName>
</protein>
<evidence type="ECO:0000256" key="1">
    <source>
        <dbReference type="SAM" id="Phobius"/>
    </source>
</evidence>
<organism evidence="2">
    <name type="scientific">uncultured Rubrobacteraceae bacterium</name>
    <dbReference type="NCBI Taxonomy" id="349277"/>
    <lineage>
        <taxon>Bacteria</taxon>
        <taxon>Bacillati</taxon>
        <taxon>Actinomycetota</taxon>
        <taxon>Rubrobacteria</taxon>
        <taxon>Rubrobacterales</taxon>
        <taxon>Rubrobacteraceae</taxon>
        <taxon>environmental samples</taxon>
    </lineage>
</organism>
<proteinExistence type="predicted"/>
<evidence type="ECO:0000313" key="2">
    <source>
        <dbReference type="EMBL" id="CAA9441602.1"/>
    </source>
</evidence>
<name>A0A6J4QGW8_9ACTN</name>
<gene>
    <name evidence="2" type="ORF">AVDCRST_MAG37-1431</name>
</gene>
<keyword evidence="1" id="KW-0472">Membrane</keyword>
<accession>A0A6J4QGW8</accession>